<feature type="region of interest" description="Disordered" evidence="1">
    <location>
        <begin position="1"/>
        <end position="52"/>
    </location>
</feature>
<proteinExistence type="predicted"/>
<organism evidence="2 3">
    <name type="scientific">Cercophora scortea</name>
    <dbReference type="NCBI Taxonomy" id="314031"/>
    <lineage>
        <taxon>Eukaryota</taxon>
        <taxon>Fungi</taxon>
        <taxon>Dikarya</taxon>
        <taxon>Ascomycota</taxon>
        <taxon>Pezizomycotina</taxon>
        <taxon>Sordariomycetes</taxon>
        <taxon>Sordariomycetidae</taxon>
        <taxon>Sordariales</taxon>
        <taxon>Lasiosphaeriaceae</taxon>
        <taxon>Cercophora</taxon>
    </lineage>
</organism>
<accession>A0AAE0IE09</accession>
<dbReference type="Proteomes" id="UP001286456">
    <property type="component" value="Unassembled WGS sequence"/>
</dbReference>
<evidence type="ECO:0000313" key="3">
    <source>
        <dbReference type="Proteomes" id="UP001286456"/>
    </source>
</evidence>
<comment type="caution">
    <text evidence="2">The sequence shown here is derived from an EMBL/GenBank/DDBJ whole genome shotgun (WGS) entry which is preliminary data.</text>
</comment>
<feature type="region of interest" description="Disordered" evidence="1">
    <location>
        <begin position="160"/>
        <end position="252"/>
    </location>
</feature>
<keyword evidence="3" id="KW-1185">Reference proteome</keyword>
<feature type="compositionally biased region" description="Basic and acidic residues" evidence="1">
    <location>
        <begin position="195"/>
        <end position="222"/>
    </location>
</feature>
<evidence type="ECO:0000256" key="1">
    <source>
        <dbReference type="SAM" id="MobiDB-lite"/>
    </source>
</evidence>
<dbReference type="EMBL" id="JAUEPO010000004">
    <property type="protein sequence ID" value="KAK3323365.1"/>
    <property type="molecule type" value="Genomic_DNA"/>
</dbReference>
<sequence length="252" mass="28195">MANPYQALGDLESDNQPSDNQPSDSDALHDEAVDDDGDLREPYPEHLPGYPDYPDGILDWNDPFASYPVAPNSRYPREPIHTDQNVCEAVLGFAEPQFQIRIGQSAISGSGLFADAEVPPGVEIYRSHPFVSCINPEIGYVCHYCLNDLIGEETRQEKERRQALEKEKRREKKQQQQQQQQESMEAGMENLKVTSGDEKGADKQKDPGKDDNSVRGQEKDPDSESDSDSDSDQEEEGKETVWDMPASDDSGM</sequence>
<feature type="compositionally biased region" description="Acidic residues" evidence="1">
    <location>
        <begin position="223"/>
        <end position="237"/>
    </location>
</feature>
<gene>
    <name evidence="2" type="ORF">B0T19DRAFT_442862</name>
</gene>
<dbReference type="AlphaFoldDB" id="A0AAE0IE09"/>
<reference evidence="2" key="1">
    <citation type="journal article" date="2023" name="Mol. Phylogenet. Evol.">
        <title>Genome-scale phylogeny and comparative genomics of the fungal order Sordariales.</title>
        <authorList>
            <person name="Hensen N."/>
            <person name="Bonometti L."/>
            <person name="Westerberg I."/>
            <person name="Brannstrom I.O."/>
            <person name="Guillou S."/>
            <person name="Cros-Aarteil S."/>
            <person name="Calhoun S."/>
            <person name="Haridas S."/>
            <person name="Kuo A."/>
            <person name="Mondo S."/>
            <person name="Pangilinan J."/>
            <person name="Riley R."/>
            <person name="LaButti K."/>
            <person name="Andreopoulos B."/>
            <person name="Lipzen A."/>
            <person name="Chen C."/>
            <person name="Yan M."/>
            <person name="Daum C."/>
            <person name="Ng V."/>
            <person name="Clum A."/>
            <person name="Steindorff A."/>
            <person name="Ohm R.A."/>
            <person name="Martin F."/>
            <person name="Silar P."/>
            <person name="Natvig D.O."/>
            <person name="Lalanne C."/>
            <person name="Gautier V."/>
            <person name="Ament-Velasquez S.L."/>
            <person name="Kruys A."/>
            <person name="Hutchinson M.I."/>
            <person name="Powell A.J."/>
            <person name="Barry K."/>
            <person name="Miller A.N."/>
            <person name="Grigoriev I.V."/>
            <person name="Debuchy R."/>
            <person name="Gladieux P."/>
            <person name="Hiltunen Thoren M."/>
            <person name="Johannesson H."/>
        </authorList>
    </citation>
    <scope>NUCLEOTIDE SEQUENCE</scope>
    <source>
        <strain evidence="2">SMH4131-1</strain>
    </source>
</reference>
<protein>
    <submittedName>
        <fullName evidence="2">Uncharacterized protein</fullName>
    </submittedName>
</protein>
<reference evidence="2" key="2">
    <citation type="submission" date="2023-06" db="EMBL/GenBank/DDBJ databases">
        <authorList>
            <consortium name="Lawrence Berkeley National Laboratory"/>
            <person name="Haridas S."/>
            <person name="Hensen N."/>
            <person name="Bonometti L."/>
            <person name="Westerberg I."/>
            <person name="Brannstrom I.O."/>
            <person name="Guillou S."/>
            <person name="Cros-Aarteil S."/>
            <person name="Calhoun S."/>
            <person name="Kuo A."/>
            <person name="Mondo S."/>
            <person name="Pangilinan J."/>
            <person name="Riley R."/>
            <person name="Labutti K."/>
            <person name="Andreopoulos B."/>
            <person name="Lipzen A."/>
            <person name="Chen C."/>
            <person name="Yanf M."/>
            <person name="Daum C."/>
            <person name="Ng V."/>
            <person name="Clum A."/>
            <person name="Steindorff A."/>
            <person name="Ohm R."/>
            <person name="Martin F."/>
            <person name="Silar P."/>
            <person name="Natvig D."/>
            <person name="Lalanne C."/>
            <person name="Gautier V."/>
            <person name="Ament-Velasquez S.L."/>
            <person name="Kruys A."/>
            <person name="Hutchinson M.I."/>
            <person name="Powell A.J."/>
            <person name="Barry K."/>
            <person name="Miller A.N."/>
            <person name="Grigoriev I.V."/>
            <person name="Debuchy R."/>
            <person name="Gladieux P."/>
            <person name="Thoren M.H."/>
            <person name="Johannesson H."/>
        </authorList>
    </citation>
    <scope>NUCLEOTIDE SEQUENCE</scope>
    <source>
        <strain evidence="2">SMH4131-1</strain>
    </source>
</reference>
<name>A0AAE0IE09_9PEZI</name>
<feature type="compositionally biased region" description="Polar residues" evidence="1">
    <location>
        <begin position="14"/>
        <end position="24"/>
    </location>
</feature>
<evidence type="ECO:0000313" key="2">
    <source>
        <dbReference type="EMBL" id="KAK3323365.1"/>
    </source>
</evidence>